<protein>
    <submittedName>
        <fullName evidence="1">2-dehydro-3-deoxygalactonokinase</fullName>
    </submittedName>
</protein>
<organism evidence="1 2">
    <name type="scientific">Hirschia litorea</name>
    <dbReference type="NCBI Taxonomy" id="1199156"/>
    <lineage>
        <taxon>Bacteria</taxon>
        <taxon>Pseudomonadati</taxon>
        <taxon>Pseudomonadota</taxon>
        <taxon>Alphaproteobacteria</taxon>
        <taxon>Hyphomonadales</taxon>
        <taxon>Hyphomonadaceae</taxon>
        <taxon>Hirschia</taxon>
    </lineage>
</organism>
<dbReference type="RefSeq" id="WP_382168185.1">
    <property type="nucleotide sequence ID" value="NZ_JBHTBR010000005.1"/>
</dbReference>
<dbReference type="InterPro" id="IPR042257">
    <property type="entry name" value="DGOK_C"/>
</dbReference>
<dbReference type="InterPro" id="IPR042258">
    <property type="entry name" value="DGOK_N"/>
</dbReference>
<dbReference type="Gene3D" id="3.30.420.300">
    <property type="entry name" value="2-keto-3-deoxy-galactonokinase, substrate binding domain"/>
    <property type="match status" value="1"/>
</dbReference>
<dbReference type="Gene3D" id="3.30.420.310">
    <property type="entry name" value="2-keto-3-deoxy-galactonokinase, C-terminal domain"/>
    <property type="match status" value="1"/>
</dbReference>
<dbReference type="EMBL" id="JBHTBR010000005">
    <property type="protein sequence ID" value="MFC7292615.1"/>
    <property type="molecule type" value="Genomic_DNA"/>
</dbReference>
<gene>
    <name evidence="1" type="ORF">ACFQS8_13370</name>
</gene>
<keyword evidence="2" id="KW-1185">Reference proteome</keyword>
<comment type="caution">
    <text evidence="1">The sequence shown here is derived from an EMBL/GenBank/DDBJ whole genome shotgun (WGS) entry which is preliminary data.</text>
</comment>
<dbReference type="Proteomes" id="UP001596492">
    <property type="component" value="Unassembled WGS sequence"/>
</dbReference>
<evidence type="ECO:0000313" key="1">
    <source>
        <dbReference type="EMBL" id="MFC7292615.1"/>
    </source>
</evidence>
<dbReference type="Pfam" id="PF05035">
    <property type="entry name" value="DGOK"/>
    <property type="match status" value="1"/>
</dbReference>
<accession>A0ABW2IN53</accession>
<name>A0ABW2IN53_9PROT</name>
<proteinExistence type="predicted"/>
<evidence type="ECO:0000313" key="2">
    <source>
        <dbReference type="Proteomes" id="UP001596492"/>
    </source>
</evidence>
<sequence length="306" mass="33087">MTTDRPFIGVDWGTSRMRAMLCAPNKPAPTKDELVFSDGIAKLKKPVADTLFDAIAPWVEQYGKLDIVMAGMVGSNIGWKSTPYLTCPAELSELRSLATKFEENGHTITILPGARGTNAMGQPDLMRGEELQILGWMAGHPDVSHEDRLICLPGTHTKWARLQDGRLESFATSLTGELFAILKDHSILVPKLTSETATGFQNASFLKGAKLADQQPNGLLHILFSTRTRYITNPDELGDPASFLSGLLIGSDVKTAIDNCAKPNVIVEVIGDPALGDKYALAIENLGHTCNFTDGNDAIYSGFLAV</sequence>
<reference evidence="2" key="1">
    <citation type="journal article" date="2019" name="Int. J. Syst. Evol. Microbiol.">
        <title>The Global Catalogue of Microorganisms (GCM) 10K type strain sequencing project: providing services to taxonomists for standard genome sequencing and annotation.</title>
        <authorList>
            <consortium name="The Broad Institute Genomics Platform"/>
            <consortium name="The Broad Institute Genome Sequencing Center for Infectious Disease"/>
            <person name="Wu L."/>
            <person name="Ma J."/>
        </authorList>
    </citation>
    <scope>NUCLEOTIDE SEQUENCE [LARGE SCALE GENOMIC DNA]</scope>
    <source>
        <strain evidence="2">CCUG 51308</strain>
    </source>
</reference>
<dbReference type="InterPro" id="IPR007729">
    <property type="entry name" value="DGOK"/>
</dbReference>